<accession>A0ABT7X423</accession>
<evidence type="ECO:0000313" key="2">
    <source>
        <dbReference type="Proteomes" id="UP001167871"/>
    </source>
</evidence>
<dbReference type="EMBL" id="JAUEII010000008">
    <property type="protein sequence ID" value="MDN0048837.1"/>
    <property type="molecule type" value="Genomic_DNA"/>
</dbReference>
<protein>
    <recommendedName>
        <fullName evidence="3">Glycosyltransferase family 1 protein</fullName>
    </recommendedName>
</protein>
<sequence>MSSGRMRYAPTSKLFIYSMSTLYVVSPPLEIFEGLKPELRQRIVTLPDFLRYPAGRIKGITRSLLAGRVALPRRILYYWFPKAYFDCLVQARPGDAILIYEACNVRVLRAIRPYLPERVPCYIYYCNPVGTTFRRPAEELQAIRALGYRLTSFDPCEAERYGMACTGQYFRYPEHQPDNIDSDCFFCGLPKDRAGTLQRLRTRLEAEGLTCDFVIPRTPAEKLTYPQYLDRLARTRCVIDISQKGQTGLTRRPLEALFYGKKLLTDNPEIARYDFYRPQNVFILGKDPEEQLRAFIESPLAEVPETVRAAYDVNEWIRHYLP</sequence>
<keyword evidence="2" id="KW-1185">Reference proteome</keyword>
<proteinExistence type="predicted"/>
<dbReference type="Proteomes" id="UP001167871">
    <property type="component" value="Unassembled WGS sequence"/>
</dbReference>
<name>A0ABT7X423_9BACE</name>
<comment type="caution">
    <text evidence="1">The sequence shown here is derived from an EMBL/GenBank/DDBJ whole genome shotgun (WGS) entry which is preliminary data.</text>
</comment>
<gene>
    <name evidence="1" type="ORF">QVO10_05465</name>
</gene>
<dbReference type="RefSeq" id="WP_301639254.1">
    <property type="nucleotide sequence ID" value="NZ_JAUEII010000008.1"/>
</dbReference>
<reference evidence="1" key="2">
    <citation type="submission" date="2024-05" db="EMBL/GenBank/DDBJ databases">
        <title>Identification and characterization of horizontal gene transfer across gut microbiota members of farm animals based on homology search.</title>
        <authorList>
            <person name="Schwarzerova J."/>
            <person name="Nykrynova M."/>
            <person name="Jureckova K."/>
            <person name="Cejkova D."/>
            <person name="Rychlik I."/>
        </authorList>
    </citation>
    <scope>NUCLEOTIDE SEQUENCE</scope>
    <source>
        <strain evidence="1">84_SSukc20</strain>
    </source>
</reference>
<reference evidence="1" key="1">
    <citation type="submission" date="2023-06" db="EMBL/GenBank/DDBJ databases">
        <authorList>
            <person name="Zeman M."/>
            <person name="Kubasova T."/>
            <person name="Jahodarova E."/>
            <person name="Nykrynova M."/>
            <person name="Rychlik I."/>
        </authorList>
    </citation>
    <scope>NUCLEOTIDE SEQUENCE</scope>
    <source>
        <strain evidence="1">84_SSukc20</strain>
    </source>
</reference>
<evidence type="ECO:0000313" key="1">
    <source>
        <dbReference type="EMBL" id="MDN0048837.1"/>
    </source>
</evidence>
<evidence type="ECO:0008006" key="3">
    <source>
        <dbReference type="Google" id="ProtNLM"/>
    </source>
</evidence>
<organism evidence="1 2">
    <name type="scientific">Bacteroides gallinaceum</name>
    <dbReference type="NCBI Taxonomy" id="1462571"/>
    <lineage>
        <taxon>Bacteria</taxon>
        <taxon>Pseudomonadati</taxon>
        <taxon>Bacteroidota</taxon>
        <taxon>Bacteroidia</taxon>
        <taxon>Bacteroidales</taxon>
        <taxon>Bacteroidaceae</taxon>
        <taxon>Bacteroides</taxon>
    </lineage>
</organism>